<evidence type="ECO:0000313" key="9">
    <source>
        <dbReference type="EMBL" id="OAG31957.1"/>
    </source>
</evidence>
<name>A0A177EJ38_9MICR</name>
<feature type="transmembrane region" description="Helical" evidence="7">
    <location>
        <begin position="310"/>
        <end position="331"/>
    </location>
</feature>
<keyword evidence="2" id="KW-0479">Metal-binding</keyword>
<dbReference type="PANTHER" id="PTHR10120">
    <property type="entry name" value="CAAX PRENYL PROTEASE 1"/>
    <property type="match status" value="1"/>
</dbReference>
<dbReference type="GO" id="GO:0004222">
    <property type="term" value="F:metalloendopeptidase activity"/>
    <property type="evidence" value="ECO:0007669"/>
    <property type="project" value="InterPro"/>
</dbReference>
<comment type="caution">
    <text evidence="9">The sequence shown here is derived from an EMBL/GenBank/DDBJ whole genome shotgun (WGS) entry which is preliminary data.</text>
</comment>
<dbReference type="GO" id="GO:0006508">
    <property type="term" value="P:proteolysis"/>
    <property type="evidence" value="ECO:0007669"/>
    <property type="project" value="UniProtKB-KW"/>
</dbReference>
<sequence>MRDEGTKRSLASGVFRLYLQSKIVAFIVTIVIFHIAILITEALYGLYAGYLLNRGEVPDGNAVIKKLMGESPGVFDQQKKTMLKGAGRKVIGIASKTIEVAVLASFFSHPIREKAINQVKKYYGPIRVDCAYIKEYEVNLLIVALFILSTKTLVVEWLLSKRKGVVSLAMEFVLVCFRCVMLAPLVIWMFGAVYKKTRWALVVSAYISAVILIIIANCTSILPEGEEGLHVVPAGTFPSSIEHEIDRLNLTGRVFWNKDAVYENAALVKTGATRYIVIMGDLLKYGKNEFFSFVAHEVGHADDLSTEKKLLATVFTMGLSCAALLTVVHFITPKYEAKGISRITVLAFAVLTQIYIVSTLIEMFHNNLGILSEVNADLYAKHLGFNKYLSNGLFRLTTDSGGPLFHSLVFTHYNQDHPTISSRVAYLNN</sequence>
<feature type="transmembrane region" description="Helical" evidence="7">
    <location>
        <begin position="165"/>
        <end position="187"/>
    </location>
</feature>
<evidence type="ECO:0000256" key="3">
    <source>
        <dbReference type="ARBA" id="ARBA00022801"/>
    </source>
</evidence>
<evidence type="ECO:0000256" key="4">
    <source>
        <dbReference type="ARBA" id="ARBA00022833"/>
    </source>
</evidence>
<dbReference type="STRING" id="1805483.A0A177EJ38"/>
<feature type="domain" description="Peptidase M48" evidence="8">
    <location>
        <begin position="271"/>
        <end position="428"/>
    </location>
</feature>
<dbReference type="OrthoDB" id="360839at2759"/>
<keyword evidence="7" id="KW-0812">Transmembrane</keyword>
<dbReference type="RefSeq" id="XP_067545558.1">
    <property type="nucleotide sequence ID" value="XM_067687850.1"/>
</dbReference>
<dbReference type="VEuPathDB" id="MicrosporidiaDB:NEDG_00432"/>
<keyword evidence="7" id="KW-1133">Transmembrane helix</keyword>
<reference evidence="9 10" key="1">
    <citation type="submission" date="2016-02" db="EMBL/GenBank/DDBJ databases">
        <title>Discovery of a natural microsporidian pathogen with a broad tissue tropism in Caenorhabditis elegans.</title>
        <authorList>
            <person name="Luallen R.J."/>
            <person name="Reinke A.W."/>
            <person name="Tong L."/>
            <person name="Botts M.R."/>
            <person name="Felix M.-A."/>
            <person name="Troemel E.R."/>
        </authorList>
    </citation>
    <scope>NUCLEOTIDE SEQUENCE [LARGE SCALE GENOMIC DNA]</scope>
    <source>
        <strain evidence="9 10">JUm2807</strain>
    </source>
</reference>
<organism evidence="9 10">
    <name type="scientific">Nematocida displodere</name>
    <dbReference type="NCBI Taxonomy" id="1805483"/>
    <lineage>
        <taxon>Eukaryota</taxon>
        <taxon>Fungi</taxon>
        <taxon>Fungi incertae sedis</taxon>
        <taxon>Microsporidia</taxon>
        <taxon>Nematocida</taxon>
    </lineage>
</organism>
<feature type="transmembrane region" description="Helical" evidence="7">
    <location>
        <begin position="140"/>
        <end position="159"/>
    </location>
</feature>
<keyword evidence="7" id="KW-0472">Membrane</keyword>
<keyword evidence="5 6" id="KW-0482">Metalloprotease</keyword>
<keyword evidence="10" id="KW-1185">Reference proteome</keyword>
<keyword evidence="4 6" id="KW-0862">Zinc</keyword>
<accession>A0A177EJ38</accession>
<proteinExistence type="inferred from homology"/>
<evidence type="ECO:0000256" key="1">
    <source>
        <dbReference type="ARBA" id="ARBA00022670"/>
    </source>
</evidence>
<dbReference type="GO" id="GO:0046872">
    <property type="term" value="F:metal ion binding"/>
    <property type="evidence" value="ECO:0007669"/>
    <property type="project" value="UniProtKB-KW"/>
</dbReference>
<evidence type="ECO:0000256" key="5">
    <source>
        <dbReference type="ARBA" id="ARBA00023049"/>
    </source>
</evidence>
<evidence type="ECO:0000256" key="6">
    <source>
        <dbReference type="RuleBase" id="RU003983"/>
    </source>
</evidence>
<gene>
    <name evidence="9" type="ORF">NEDG_00432</name>
</gene>
<dbReference type="AlphaFoldDB" id="A0A177EJ38"/>
<evidence type="ECO:0000256" key="7">
    <source>
        <dbReference type="SAM" id="Phobius"/>
    </source>
</evidence>
<keyword evidence="3 6" id="KW-0378">Hydrolase</keyword>
<evidence type="ECO:0000259" key="8">
    <source>
        <dbReference type="Pfam" id="PF01435"/>
    </source>
</evidence>
<dbReference type="InterPro" id="IPR001915">
    <property type="entry name" value="Peptidase_M48"/>
</dbReference>
<dbReference type="GeneID" id="93646782"/>
<evidence type="ECO:0000256" key="2">
    <source>
        <dbReference type="ARBA" id="ARBA00022723"/>
    </source>
</evidence>
<comment type="cofactor">
    <cofactor evidence="6">
        <name>Zn(2+)</name>
        <dbReference type="ChEBI" id="CHEBI:29105"/>
    </cofactor>
    <text evidence="6">Binds 1 zinc ion per subunit.</text>
</comment>
<evidence type="ECO:0000313" key="10">
    <source>
        <dbReference type="Proteomes" id="UP000185944"/>
    </source>
</evidence>
<feature type="transmembrane region" description="Helical" evidence="7">
    <location>
        <begin position="343"/>
        <end position="361"/>
    </location>
</feature>
<dbReference type="Proteomes" id="UP000185944">
    <property type="component" value="Unassembled WGS sequence"/>
</dbReference>
<feature type="transmembrane region" description="Helical" evidence="7">
    <location>
        <begin position="199"/>
        <end position="222"/>
    </location>
</feature>
<keyword evidence="1 6" id="KW-0645">Protease</keyword>
<feature type="transmembrane region" description="Helical" evidence="7">
    <location>
        <begin position="23"/>
        <end position="44"/>
    </location>
</feature>
<comment type="similarity">
    <text evidence="6">Belongs to the peptidase M48 family.</text>
</comment>
<dbReference type="Pfam" id="PF01435">
    <property type="entry name" value="Peptidase_M48"/>
    <property type="match status" value="1"/>
</dbReference>
<protein>
    <submittedName>
        <fullName evidence="9">STE24 endopeptidase</fullName>
    </submittedName>
</protein>
<dbReference type="EMBL" id="LTDL01000014">
    <property type="protein sequence ID" value="OAG31957.1"/>
    <property type="molecule type" value="Genomic_DNA"/>
</dbReference>